<comment type="subcellular location">
    <subcellularLocation>
        <location evidence="1">Cell membrane</location>
        <topology evidence="1">Multi-pass membrane protein</topology>
    </subcellularLocation>
</comment>
<feature type="transmembrane region" description="Helical" evidence="7">
    <location>
        <begin position="711"/>
        <end position="733"/>
    </location>
</feature>
<accession>A0AAU7YY11</accession>
<feature type="domain" description="ABC3 transporter permease C-terminal" evidence="8">
    <location>
        <begin position="287"/>
        <end position="405"/>
    </location>
</feature>
<feature type="transmembrane region" description="Helical" evidence="7">
    <location>
        <begin position="429"/>
        <end position="449"/>
    </location>
</feature>
<evidence type="ECO:0000256" key="5">
    <source>
        <dbReference type="ARBA" id="ARBA00023136"/>
    </source>
</evidence>
<dbReference type="PANTHER" id="PTHR30572">
    <property type="entry name" value="MEMBRANE COMPONENT OF TRANSPORTER-RELATED"/>
    <property type="match status" value="1"/>
</dbReference>
<evidence type="ECO:0000256" key="1">
    <source>
        <dbReference type="ARBA" id="ARBA00004651"/>
    </source>
</evidence>
<keyword evidence="3 7" id="KW-0812">Transmembrane</keyword>
<dbReference type="EMBL" id="CP132938">
    <property type="protein sequence ID" value="XCB21457.1"/>
    <property type="molecule type" value="Genomic_DNA"/>
</dbReference>
<dbReference type="RefSeq" id="WP_353071603.1">
    <property type="nucleotide sequence ID" value="NZ_CP132938.1"/>
</dbReference>
<feature type="domain" description="MacB-like periplasmic core" evidence="9">
    <location>
        <begin position="428"/>
        <end position="669"/>
    </location>
</feature>
<evidence type="ECO:0000256" key="6">
    <source>
        <dbReference type="ARBA" id="ARBA00038076"/>
    </source>
</evidence>
<reference evidence="10" key="2">
    <citation type="journal article" date="2024" name="Environ. Microbiol.">
        <title>Genome analysis and description of Tunturibacter gen. nov. expands the diversity of Terriglobia in tundra soils.</title>
        <authorList>
            <person name="Messyasz A."/>
            <person name="Mannisto M.K."/>
            <person name="Kerkhof L.J."/>
            <person name="Haggblom M.M."/>
        </authorList>
    </citation>
    <scope>NUCLEOTIDE SEQUENCE</scope>
    <source>
        <strain evidence="10">M8UP39</strain>
    </source>
</reference>
<feature type="transmembrane region" description="Helical" evidence="7">
    <location>
        <begin position="285"/>
        <end position="306"/>
    </location>
</feature>
<protein>
    <submittedName>
        <fullName evidence="10">ABC transporter permease</fullName>
    </submittedName>
</protein>
<feature type="domain" description="ABC3 transporter permease C-terminal" evidence="8">
    <location>
        <begin position="710"/>
        <end position="820"/>
    </location>
</feature>
<feature type="domain" description="MacB-like periplasmic core" evidence="9">
    <location>
        <begin position="23"/>
        <end position="244"/>
    </location>
</feature>
<evidence type="ECO:0000313" key="10">
    <source>
        <dbReference type="EMBL" id="XCB21457.1"/>
    </source>
</evidence>
<keyword evidence="2" id="KW-1003">Cell membrane</keyword>
<dbReference type="PANTHER" id="PTHR30572:SF4">
    <property type="entry name" value="ABC TRANSPORTER PERMEASE YTRF"/>
    <property type="match status" value="1"/>
</dbReference>
<gene>
    <name evidence="10" type="ORF">RBB81_17980</name>
</gene>
<feature type="transmembrane region" description="Helical" evidence="7">
    <location>
        <begin position="378"/>
        <end position="402"/>
    </location>
</feature>
<reference evidence="10" key="1">
    <citation type="submission" date="2023-08" db="EMBL/GenBank/DDBJ databases">
        <authorList>
            <person name="Messyasz A."/>
            <person name="Mannisto M.K."/>
            <person name="Kerkhof L.J."/>
            <person name="Haggblom M."/>
        </authorList>
    </citation>
    <scope>NUCLEOTIDE SEQUENCE</scope>
    <source>
        <strain evidence="10">M8UP39</strain>
    </source>
</reference>
<evidence type="ECO:0000256" key="2">
    <source>
        <dbReference type="ARBA" id="ARBA00022475"/>
    </source>
</evidence>
<evidence type="ECO:0000259" key="8">
    <source>
        <dbReference type="Pfam" id="PF02687"/>
    </source>
</evidence>
<dbReference type="AlphaFoldDB" id="A0AAU7YY11"/>
<evidence type="ECO:0000259" key="9">
    <source>
        <dbReference type="Pfam" id="PF12704"/>
    </source>
</evidence>
<evidence type="ECO:0000256" key="3">
    <source>
        <dbReference type="ARBA" id="ARBA00022692"/>
    </source>
</evidence>
<organism evidence="10">
    <name type="scientific">Tunturiibacter gelidiferens</name>
    <dbReference type="NCBI Taxonomy" id="3069689"/>
    <lineage>
        <taxon>Bacteria</taxon>
        <taxon>Pseudomonadati</taxon>
        <taxon>Acidobacteriota</taxon>
        <taxon>Terriglobia</taxon>
        <taxon>Terriglobales</taxon>
        <taxon>Acidobacteriaceae</taxon>
        <taxon>Tunturiibacter</taxon>
    </lineage>
</organism>
<feature type="transmembrane region" description="Helical" evidence="7">
    <location>
        <begin position="21"/>
        <end position="43"/>
    </location>
</feature>
<evidence type="ECO:0000256" key="7">
    <source>
        <dbReference type="SAM" id="Phobius"/>
    </source>
</evidence>
<feature type="transmembrane region" description="Helical" evidence="7">
    <location>
        <begin position="793"/>
        <end position="813"/>
    </location>
</feature>
<dbReference type="InterPro" id="IPR003838">
    <property type="entry name" value="ABC3_permease_C"/>
</dbReference>
<dbReference type="KEGG" id="tgi:RBB81_17980"/>
<proteinExistence type="inferred from homology"/>
<comment type="similarity">
    <text evidence="6">Belongs to the ABC-4 integral membrane protein family.</text>
</comment>
<feature type="transmembrane region" description="Helical" evidence="7">
    <location>
        <begin position="339"/>
        <end position="357"/>
    </location>
</feature>
<name>A0AAU7YY11_9BACT</name>
<dbReference type="NCBIfam" id="TIGR03434">
    <property type="entry name" value="ADOP"/>
    <property type="match status" value="1"/>
</dbReference>
<evidence type="ECO:0000256" key="4">
    <source>
        <dbReference type="ARBA" id="ARBA00022989"/>
    </source>
</evidence>
<dbReference type="GO" id="GO:0022857">
    <property type="term" value="F:transmembrane transporter activity"/>
    <property type="evidence" value="ECO:0007669"/>
    <property type="project" value="TreeGrafter"/>
</dbReference>
<dbReference type="Pfam" id="PF12704">
    <property type="entry name" value="MacB_PCD"/>
    <property type="match status" value="2"/>
</dbReference>
<dbReference type="Pfam" id="PF02687">
    <property type="entry name" value="FtsX"/>
    <property type="match status" value="2"/>
</dbReference>
<dbReference type="InterPro" id="IPR025857">
    <property type="entry name" value="MacB_PCD"/>
</dbReference>
<feature type="transmembrane region" description="Helical" evidence="7">
    <location>
        <begin position="762"/>
        <end position="781"/>
    </location>
</feature>
<dbReference type="GO" id="GO:0005886">
    <property type="term" value="C:plasma membrane"/>
    <property type="evidence" value="ECO:0007669"/>
    <property type="project" value="UniProtKB-SubCell"/>
</dbReference>
<sequence length="830" mass="88925">MRSFFQDLKIAVRHLAKSPGFAATAILMLALAIGATTAIFSLVEGVLLRPLPFPEPNRLVVLSDILKGLDVGGNGEAGVTAPDIRNYSRDTHSFTSLGGYQSTSYELSGAGEPANVNAARMSGGVFPALAVQPLLGRFFTGQEDEQRQQVMVLSYATWQSRFQGDPNILGRKVLLDRKPYLVIGVMPRNFEFPLVPGHLNRSELWVPISFEPQELGTGAASWNFQMVGRLKPGVTATQAVEDANRVAKETMRNYPAFMEGFSITPIVRPLDEETVEEARPLIRTLFLAVTVVLLIACANLAGLLLVRSIRRRREIAVRLALGASSSTLLWQAILESLVLSISGGIIGLLLAAIALRIGIQALPETLPRIDEIGLDWPVVAFALGLAVVTGVLCGLAPAFAAIRTSVNDTLKEGGRTGTSGGGHARLRSALVISEIAIALVLLAASGLLLRSFEKMRQVDLGFQPDHTLVANYSLPRKQYGTQTAVDEFDRELLSRLRSLPGVKSVGLTTFLPASGNNSSSAFVAEGHILPANAAGLDLGTSIAVDGDYFSAMGISLLHGRLFTSDDDATRQPIVIVNHMLAQQSWPNQNPIGKRFRLGTETMKTPWATVVGEVADVKENSPDLPLKQQYYMPVEQQEEMIGSLASPTDLNGNGGYIVLRTSMAPEQMENLLRSTVHSIDPQLPLTQVQSIEHAISDSEAPRRFNTALISSFAAIAVLLAVLGIYSVIAFSVALRVQEMAIRMALGSQRAGIVRLVVTSGARLALLGCAIGLAGALAASRLLRSFLFGVSAFDPLVLTLATLSLLLLALGASLLPARRAASVDLTQALRSE</sequence>
<keyword evidence="4 7" id="KW-1133">Transmembrane helix</keyword>
<dbReference type="InterPro" id="IPR017800">
    <property type="entry name" value="ADOP"/>
</dbReference>
<dbReference type="InterPro" id="IPR050250">
    <property type="entry name" value="Macrolide_Exporter_MacB"/>
</dbReference>
<keyword evidence="5 7" id="KW-0472">Membrane</keyword>